<dbReference type="InterPro" id="IPR005094">
    <property type="entry name" value="Endonuclease_MobA/VirD2"/>
</dbReference>
<evidence type="ECO:0000313" key="4">
    <source>
        <dbReference type="Proteomes" id="UP001056693"/>
    </source>
</evidence>
<comment type="caution">
    <text evidence="3">The sequence shown here is derived from an EMBL/GenBank/DDBJ whole genome shotgun (WGS) entry which is preliminary data.</text>
</comment>
<proteinExistence type="predicted"/>
<evidence type="ECO:0000259" key="2">
    <source>
        <dbReference type="Pfam" id="PF03432"/>
    </source>
</evidence>
<organism evidence="3 4">
    <name type="scientific">Ruminococcus bromii</name>
    <dbReference type="NCBI Taxonomy" id="40518"/>
    <lineage>
        <taxon>Bacteria</taxon>
        <taxon>Bacillati</taxon>
        <taxon>Bacillota</taxon>
        <taxon>Clostridia</taxon>
        <taxon>Eubacteriales</taxon>
        <taxon>Oscillospiraceae</taxon>
        <taxon>Ruminococcus</taxon>
    </lineage>
</organism>
<evidence type="ECO:0000256" key="1">
    <source>
        <dbReference type="SAM" id="MobiDB-lite"/>
    </source>
</evidence>
<feature type="region of interest" description="Disordered" evidence="1">
    <location>
        <begin position="375"/>
        <end position="414"/>
    </location>
</feature>
<dbReference type="Proteomes" id="UP001056693">
    <property type="component" value="Unassembled WGS sequence"/>
</dbReference>
<protein>
    <recommendedName>
        <fullName evidence="2">MobA/VirD2-like nuclease domain-containing protein</fullName>
    </recommendedName>
</protein>
<keyword evidence="4" id="KW-1185">Reference proteome</keyword>
<feature type="compositionally biased region" description="Basic and acidic residues" evidence="1">
    <location>
        <begin position="377"/>
        <end position="406"/>
    </location>
</feature>
<name>A0ABT0NI82_9FIRM</name>
<reference evidence="3 4" key="1">
    <citation type="submission" date="2019-03" db="EMBL/GenBank/DDBJ databases">
        <authorList>
            <person name="Molinero N."/>
            <person name="Sanchez B."/>
            <person name="Walker A."/>
            <person name="Duncan S."/>
            <person name="Delgado S."/>
            <person name="Margolles A."/>
        </authorList>
    </citation>
    <scope>NUCLEOTIDE SEQUENCE [LARGE SCALE GENOMIC DNA]</scope>
    <source>
        <strain evidence="3 4">IPLA60002</strain>
    </source>
</reference>
<dbReference type="EMBL" id="SNUZ01000007">
    <property type="protein sequence ID" value="MCL3787353.1"/>
    <property type="molecule type" value="Genomic_DNA"/>
</dbReference>
<gene>
    <name evidence="3" type="ORF">E2N93_04860</name>
</gene>
<sequence length="456" mass="53179">MVAVTGLWPIYKNLKATLDYADNPDKTTAREYLDDDLYAALSYAENDNKIDRKMYVGGINCSKQNAYAEMIAVQRRFGIRGKVVGYHGIQSFREGEVTPEQAFEIGKATARKMWGDKYQVLVTVHLNTDNLHCHFVVNPVSFKDGTKFQNKIGDRKELRRVSNEICREHGLSVLENSNFYGGNKKDYWRHKSGKKTHLDYLREDVENCLSFATSPREFDSQLYALGYTLDHVRFSVKAKHWERSVRLANIGFTKEIVQAQLDKNAENRYRLFTLEYRPPYRPKKFPLEDELRKLEFSIDHSHDAATVLVNMIFYIIITVIQIAAELTNVMLLSPDLRAAEKDLKELIADYHFLQEQDIHTVSDLQVNIEQSRSEILTPERERSDISNRIRRPKSPEDESQNKESRKAISKQMKSVREKLRRAEKILEKSTHLYELLKQEHELERKARARYLDKGLL</sequence>
<feature type="domain" description="MobA/VirD2-like nuclease" evidence="2">
    <location>
        <begin position="43"/>
        <end position="171"/>
    </location>
</feature>
<accession>A0ABT0NI82</accession>
<evidence type="ECO:0000313" key="3">
    <source>
        <dbReference type="EMBL" id="MCL3787353.1"/>
    </source>
</evidence>
<dbReference type="Pfam" id="PF03432">
    <property type="entry name" value="Relaxase"/>
    <property type="match status" value="1"/>
</dbReference>